<protein>
    <submittedName>
        <fullName evidence="9">Putative Senescence-associated</fullName>
    </submittedName>
</protein>
<proteinExistence type="predicted"/>
<dbReference type="InterPro" id="IPR029058">
    <property type="entry name" value="AB_hydrolase_fold"/>
</dbReference>
<reference evidence="9 10" key="1">
    <citation type="journal article" date="2020" name="Nat. Commun.">
        <title>Genome of Tripterygium wilfordii and identification of cytochrome P450 involved in triptolide biosynthesis.</title>
        <authorList>
            <person name="Tu L."/>
            <person name="Su P."/>
            <person name="Zhang Z."/>
            <person name="Gao L."/>
            <person name="Wang J."/>
            <person name="Hu T."/>
            <person name="Zhou J."/>
            <person name="Zhang Y."/>
            <person name="Zhao Y."/>
            <person name="Liu Y."/>
            <person name="Song Y."/>
            <person name="Tong Y."/>
            <person name="Lu Y."/>
            <person name="Yang J."/>
            <person name="Xu C."/>
            <person name="Jia M."/>
            <person name="Peters R.J."/>
            <person name="Huang L."/>
            <person name="Gao W."/>
        </authorList>
    </citation>
    <scope>NUCLEOTIDE SEQUENCE [LARGE SCALE GENOMIC DNA]</scope>
    <source>
        <strain evidence="10">cv. XIE 37</strain>
        <tissue evidence="9">Leaf</tissue>
    </source>
</reference>
<dbReference type="AlphaFoldDB" id="A0A7J7DL92"/>
<evidence type="ECO:0000256" key="6">
    <source>
        <dbReference type="ARBA" id="ARBA00023242"/>
    </source>
</evidence>
<keyword evidence="10" id="KW-1185">Reference proteome</keyword>
<keyword evidence="4" id="KW-0378">Hydrolase</keyword>
<dbReference type="GO" id="GO:0052689">
    <property type="term" value="F:carboxylic ester hydrolase activity"/>
    <property type="evidence" value="ECO:0007669"/>
    <property type="project" value="InterPro"/>
</dbReference>
<evidence type="ECO:0000313" key="9">
    <source>
        <dbReference type="EMBL" id="KAF5746856.1"/>
    </source>
</evidence>
<evidence type="ECO:0000256" key="4">
    <source>
        <dbReference type="ARBA" id="ARBA00022801"/>
    </source>
</evidence>
<dbReference type="InterPro" id="IPR044603">
    <property type="entry name" value="SAG101-like"/>
</dbReference>
<name>A0A7J7DL92_TRIWF</name>
<dbReference type="Pfam" id="PF18117">
    <property type="entry name" value="EDS1_EP"/>
    <property type="match status" value="1"/>
</dbReference>
<keyword evidence="5" id="KW-0611">Plant defense</keyword>
<feature type="domain" description="EDS1 EP" evidence="8">
    <location>
        <begin position="386"/>
        <end position="600"/>
    </location>
</feature>
<evidence type="ECO:0000256" key="2">
    <source>
        <dbReference type="ARBA" id="ARBA00004496"/>
    </source>
</evidence>
<dbReference type="FunCoup" id="A0A7J7DL92">
    <property type="interactions" value="274"/>
</dbReference>
<dbReference type="EMBL" id="JAAARO010000006">
    <property type="protein sequence ID" value="KAF5746856.1"/>
    <property type="molecule type" value="Genomic_DNA"/>
</dbReference>
<dbReference type="GO" id="GO:0006952">
    <property type="term" value="P:defense response"/>
    <property type="evidence" value="ECO:0007669"/>
    <property type="project" value="UniProtKB-KW"/>
</dbReference>
<dbReference type="GO" id="GO:0006629">
    <property type="term" value="P:lipid metabolic process"/>
    <property type="evidence" value="ECO:0007669"/>
    <property type="project" value="InterPro"/>
</dbReference>
<sequence length="616" mass="69851">MRSLTPTGANKAERVNQQLGSLSLTGDNRAWRTNQPPLFSSGLELADVVVNSDLLRHCWDAIWGLHREINSNGETRILPFSLKYEVSQLPEFTIIAFSTSPTCTRDHLHGGEKDLVSSAALKETFPLFEFLLTKGSFSIHKVAITLLASLHEELSELKDKYENAAPLIITGHSLGGSIASLFTLWLLGSVSRSATKQPLCITFGAPLIGDNGLQQAILERLTWNSCFLHVVANQDPVPRLFIAPHITDYKPFGTFLMCSDFGSTCIEDPLAVSELLLATGSGSGVNQVIPGPGEWRIGDYGSVVEHLKSRMWLKGISQLDEATMTSLRAAIILQLDAIGIRGSQQTSAVNTLIEKMEKWEEASAREKRFLDPTKKLNEVKITMALLEWYKKKSKDNNVGYYDSYKNRGSRADWDVARRKRVLTNYWKKKVEEAEKRPQKEGSSLRKRWLFAGTNYRRMVEPLDIAEYYGEKGQKDYKTKARSRHYILLAKWLEEEANKPEDSPNLVKKQNVEAILTEDSCFWANVEEAIISCRLLKDEETSDLAKELSRESLIEFEKYVMKLIKNYDVSPEIFLSKSTFMQWWKEYEGLTMRTSYDLPLTDFMKTGKFKEYSSGCL</sequence>
<dbReference type="PANTHER" id="PTHR46898">
    <property type="entry name" value="SENESCENCE-ASSOCIATED CARBOXYLESTERASE 101"/>
    <property type="match status" value="1"/>
</dbReference>
<dbReference type="Proteomes" id="UP000593562">
    <property type="component" value="Unassembled WGS sequence"/>
</dbReference>
<dbReference type="OrthoDB" id="438440at2759"/>
<evidence type="ECO:0000259" key="7">
    <source>
        <dbReference type="Pfam" id="PF01764"/>
    </source>
</evidence>
<evidence type="ECO:0000313" key="10">
    <source>
        <dbReference type="Proteomes" id="UP000593562"/>
    </source>
</evidence>
<organism evidence="9 10">
    <name type="scientific">Tripterygium wilfordii</name>
    <name type="common">Thunder God vine</name>
    <dbReference type="NCBI Taxonomy" id="458696"/>
    <lineage>
        <taxon>Eukaryota</taxon>
        <taxon>Viridiplantae</taxon>
        <taxon>Streptophyta</taxon>
        <taxon>Embryophyta</taxon>
        <taxon>Tracheophyta</taxon>
        <taxon>Spermatophyta</taxon>
        <taxon>Magnoliopsida</taxon>
        <taxon>eudicotyledons</taxon>
        <taxon>Gunneridae</taxon>
        <taxon>Pentapetalae</taxon>
        <taxon>rosids</taxon>
        <taxon>fabids</taxon>
        <taxon>Celastrales</taxon>
        <taxon>Celastraceae</taxon>
        <taxon>Tripterygium</taxon>
    </lineage>
</organism>
<dbReference type="InterPro" id="IPR002921">
    <property type="entry name" value="Fungal_lipase-type"/>
</dbReference>
<comment type="subcellular location">
    <subcellularLocation>
        <location evidence="2">Cytoplasm</location>
    </subcellularLocation>
    <subcellularLocation>
        <location evidence="1">Nucleus</location>
    </subcellularLocation>
</comment>
<gene>
    <name evidence="9" type="ORF">HS088_TW06G01032</name>
</gene>
<dbReference type="Pfam" id="PF01764">
    <property type="entry name" value="Lipase_3"/>
    <property type="match status" value="1"/>
</dbReference>
<dbReference type="CDD" id="cd00519">
    <property type="entry name" value="Lipase_3"/>
    <property type="match status" value="1"/>
</dbReference>
<dbReference type="PANTHER" id="PTHR46898:SF3">
    <property type="entry name" value="FUNGAL LIPASE-LIKE DOMAIN-CONTAINING PROTEIN"/>
    <property type="match status" value="1"/>
</dbReference>
<dbReference type="GO" id="GO:0005634">
    <property type="term" value="C:nucleus"/>
    <property type="evidence" value="ECO:0007669"/>
    <property type="project" value="UniProtKB-SubCell"/>
</dbReference>
<feature type="domain" description="Fungal lipase-type" evidence="7">
    <location>
        <begin position="141"/>
        <end position="241"/>
    </location>
</feature>
<dbReference type="InParanoid" id="A0A7J7DL92"/>
<evidence type="ECO:0000259" key="8">
    <source>
        <dbReference type="Pfam" id="PF18117"/>
    </source>
</evidence>
<dbReference type="SUPFAM" id="SSF53474">
    <property type="entry name" value="alpha/beta-Hydrolases"/>
    <property type="match status" value="1"/>
</dbReference>
<keyword evidence="6" id="KW-0539">Nucleus</keyword>
<dbReference type="GO" id="GO:0005737">
    <property type="term" value="C:cytoplasm"/>
    <property type="evidence" value="ECO:0007669"/>
    <property type="project" value="UniProtKB-SubCell"/>
</dbReference>
<comment type="caution">
    <text evidence="9">The sequence shown here is derived from an EMBL/GenBank/DDBJ whole genome shotgun (WGS) entry which is preliminary data.</text>
</comment>
<dbReference type="InterPro" id="IPR041266">
    <property type="entry name" value="EDS1_EP"/>
</dbReference>
<keyword evidence="3" id="KW-0963">Cytoplasm</keyword>
<evidence type="ECO:0000256" key="3">
    <source>
        <dbReference type="ARBA" id="ARBA00022490"/>
    </source>
</evidence>
<dbReference type="Gene3D" id="3.40.50.1820">
    <property type="entry name" value="alpha/beta hydrolase"/>
    <property type="match status" value="1"/>
</dbReference>
<evidence type="ECO:0000256" key="5">
    <source>
        <dbReference type="ARBA" id="ARBA00022821"/>
    </source>
</evidence>
<evidence type="ECO:0000256" key="1">
    <source>
        <dbReference type="ARBA" id="ARBA00004123"/>
    </source>
</evidence>
<accession>A0A7J7DL92</accession>